<name>A0A0G0QKU9_9BACT</name>
<dbReference type="InterPro" id="IPR013217">
    <property type="entry name" value="Methyltransf_12"/>
</dbReference>
<dbReference type="SUPFAM" id="SSF53756">
    <property type="entry name" value="UDP-Glycosyltransferase/glycogen phosphorylase"/>
    <property type="match status" value="1"/>
</dbReference>
<dbReference type="CDD" id="cd02440">
    <property type="entry name" value="AdoMet_MTases"/>
    <property type="match status" value="1"/>
</dbReference>
<protein>
    <submittedName>
        <fullName evidence="3">Glycosyltransferase</fullName>
    </submittedName>
</protein>
<sequence>MKLLIITQKVDENDQLLGFFIGWLNEFSKHFEAVSILCLEKRAYSLPSNVKVFSLGKDRGEGKVVQLFNFYKHIMTLDYDSVFVHMNPIWMVLGGLIWRMKGKKSSLWYAHGRVSSKLRLANVFTDIAFTSTDEGYRIETSKKRIVGQGINTTIFNSNPADKKERRNIVSIGRISPSKDYETLIRAILVIKETRIDLFNTIKVRIVGAPATSPDEEYLVRLKSMVKDNGLESKISFTGAAANNALSAILGASGLFVNMSHTGSLDKAILEAMSCGVPVLTCNEALRDVLGDLSPSLMYEKNDHAGLAERIKYIFGLSEQEVEVVGNKLREIVVGEHDLVGLVSRVSKIIKNQNDVGDYYDRKIKIDFGGDYERHRWFKSEIARAGYNMTLEEVQKFSKTVKFNNYLEIGPGPGTWTRLFVDKNPAAKFDLVDISSEMLELARKNLIGRGDIGFVNTDFIKFEPAKKYDLFFSSRALEYISDKDIAVGKISDLIVSGGRGMIITKFPQYWRYRLANREIPEFHIKQIHPDRLAKLLKSRGLSIESIRPVTMGFPFFKSPRMNRLIKRLIGRGSLDGINSLFVESYSIIFSKP</sequence>
<dbReference type="GO" id="GO:0016757">
    <property type="term" value="F:glycosyltransferase activity"/>
    <property type="evidence" value="ECO:0007669"/>
    <property type="project" value="InterPro"/>
</dbReference>
<comment type="caution">
    <text evidence="3">The sequence shown here is derived from an EMBL/GenBank/DDBJ whole genome shotgun (WGS) entry which is preliminary data.</text>
</comment>
<organism evidence="3 4">
    <name type="scientific">Candidatus Yanofskybacteria bacterium GW2011_GWE2_40_11</name>
    <dbReference type="NCBI Taxonomy" id="1619033"/>
    <lineage>
        <taxon>Bacteria</taxon>
        <taxon>Candidatus Yanofskyibacteriota</taxon>
    </lineage>
</organism>
<accession>A0A0G0QKU9</accession>
<feature type="domain" description="Glycosyl transferase family 1" evidence="1">
    <location>
        <begin position="161"/>
        <end position="316"/>
    </location>
</feature>
<dbReference type="Gene3D" id="3.40.50.150">
    <property type="entry name" value="Vaccinia Virus protein VP39"/>
    <property type="match status" value="1"/>
</dbReference>
<dbReference type="InterPro" id="IPR029063">
    <property type="entry name" value="SAM-dependent_MTases_sf"/>
</dbReference>
<evidence type="ECO:0000313" key="4">
    <source>
        <dbReference type="Proteomes" id="UP000034072"/>
    </source>
</evidence>
<evidence type="ECO:0000259" key="1">
    <source>
        <dbReference type="Pfam" id="PF00534"/>
    </source>
</evidence>
<reference evidence="3 4" key="1">
    <citation type="journal article" date="2015" name="Nature">
        <title>rRNA introns, odd ribosomes, and small enigmatic genomes across a large radiation of phyla.</title>
        <authorList>
            <person name="Brown C.T."/>
            <person name="Hug L.A."/>
            <person name="Thomas B.C."/>
            <person name="Sharon I."/>
            <person name="Castelle C.J."/>
            <person name="Singh A."/>
            <person name="Wilkins M.J."/>
            <person name="Williams K.H."/>
            <person name="Banfield J.F."/>
        </authorList>
    </citation>
    <scope>NUCLEOTIDE SEQUENCE [LARGE SCALE GENOMIC DNA]</scope>
</reference>
<dbReference type="Pfam" id="PF08242">
    <property type="entry name" value="Methyltransf_12"/>
    <property type="match status" value="1"/>
</dbReference>
<gene>
    <name evidence="3" type="ORF">UT75_C0005G0041</name>
</gene>
<dbReference type="CDD" id="cd03801">
    <property type="entry name" value="GT4_PimA-like"/>
    <property type="match status" value="1"/>
</dbReference>
<dbReference type="PANTHER" id="PTHR45947:SF3">
    <property type="entry name" value="SULFOQUINOVOSYL TRANSFERASE SQD2"/>
    <property type="match status" value="1"/>
</dbReference>
<evidence type="ECO:0000259" key="2">
    <source>
        <dbReference type="Pfam" id="PF08242"/>
    </source>
</evidence>
<dbReference type="InterPro" id="IPR001296">
    <property type="entry name" value="Glyco_trans_1"/>
</dbReference>
<dbReference type="Proteomes" id="UP000034072">
    <property type="component" value="Unassembled WGS sequence"/>
</dbReference>
<dbReference type="InterPro" id="IPR050194">
    <property type="entry name" value="Glycosyltransferase_grp1"/>
</dbReference>
<dbReference type="PANTHER" id="PTHR45947">
    <property type="entry name" value="SULFOQUINOVOSYL TRANSFERASE SQD2"/>
    <property type="match status" value="1"/>
</dbReference>
<dbReference type="Pfam" id="PF00534">
    <property type="entry name" value="Glycos_transf_1"/>
    <property type="match status" value="1"/>
</dbReference>
<dbReference type="EMBL" id="LBXZ01000005">
    <property type="protein sequence ID" value="KKR40733.1"/>
    <property type="molecule type" value="Genomic_DNA"/>
</dbReference>
<dbReference type="Gene3D" id="3.40.50.2000">
    <property type="entry name" value="Glycogen Phosphorylase B"/>
    <property type="match status" value="1"/>
</dbReference>
<dbReference type="SUPFAM" id="SSF53335">
    <property type="entry name" value="S-adenosyl-L-methionine-dependent methyltransferases"/>
    <property type="match status" value="1"/>
</dbReference>
<proteinExistence type="predicted"/>
<feature type="domain" description="Methyltransferase type 12" evidence="2">
    <location>
        <begin position="406"/>
        <end position="498"/>
    </location>
</feature>
<keyword evidence="3" id="KW-0808">Transferase</keyword>
<dbReference type="AlphaFoldDB" id="A0A0G0QKU9"/>
<evidence type="ECO:0000313" key="3">
    <source>
        <dbReference type="EMBL" id="KKR40733.1"/>
    </source>
</evidence>